<evidence type="ECO:0008006" key="3">
    <source>
        <dbReference type="Google" id="ProtNLM"/>
    </source>
</evidence>
<keyword evidence="1" id="KW-1133">Transmembrane helix</keyword>
<feature type="non-terminal residue" evidence="2">
    <location>
        <position position="39"/>
    </location>
</feature>
<sequence length="39" mass="4226">MKKWSGWRSEYAGKKYDVIIIGSGISGLTAGVLLAQKGR</sequence>
<keyword evidence="1" id="KW-0812">Transmembrane</keyword>
<proteinExistence type="predicted"/>
<evidence type="ECO:0000256" key="1">
    <source>
        <dbReference type="SAM" id="Phobius"/>
    </source>
</evidence>
<reference evidence="2" key="1">
    <citation type="submission" date="2018-05" db="EMBL/GenBank/DDBJ databases">
        <authorList>
            <person name="Lanie J.A."/>
            <person name="Ng W.-L."/>
            <person name="Kazmierczak K.M."/>
            <person name="Andrzejewski T.M."/>
            <person name="Davidsen T.M."/>
            <person name="Wayne K.J."/>
            <person name="Tettelin H."/>
            <person name="Glass J.I."/>
            <person name="Rusch D."/>
            <person name="Podicherti R."/>
            <person name="Tsui H.-C.T."/>
            <person name="Winkler M.E."/>
        </authorList>
    </citation>
    <scope>NUCLEOTIDE SEQUENCE</scope>
</reference>
<feature type="transmembrane region" description="Helical" evidence="1">
    <location>
        <begin position="16"/>
        <end position="35"/>
    </location>
</feature>
<dbReference type="SUPFAM" id="SSF51905">
    <property type="entry name" value="FAD/NAD(P)-binding domain"/>
    <property type="match status" value="1"/>
</dbReference>
<accession>A0A382LXY1</accession>
<dbReference type="InterPro" id="IPR036188">
    <property type="entry name" value="FAD/NAD-bd_sf"/>
</dbReference>
<protein>
    <recommendedName>
        <fullName evidence="3">FAD-dependent oxidoreductase 2 FAD binding domain-containing protein</fullName>
    </recommendedName>
</protein>
<keyword evidence="1" id="KW-0472">Membrane</keyword>
<dbReference type="Gene3D" id="3.50.50.60">
    <property type="entry name" value="FAD/NAD(P)-binding domain"/>
    <property type="match status" value="1"/>
</dbReference>
<name>A0A382LXY1_9ZZZZ</name>
<organism evidence="2">
    <name type="scientific">marine metagenome</name>
    <dbReference type="NCBI Taxonomy" id="408172"/>
    <lineage>
        <taxon>unclassified sequences</taxon>
        <taxon>metagenomes</taxon>
        <taxon>ecological metagenomes</taxon>
    </lineage>
</organism>
<dbReference type="AlphaFoldDB" id="A0A382LXY1"/>
<evidence type="ECO:0000313" key="2">
    <source>
        <dbReference type="EMBL" id="SVC41614.1"/>
    </source>
</evidence>
<gene>
    <name evidence="2" type="ORF">METZ01_LOCUS294468</name>
</gene>
<dbReference type="EMBL" id="UINC01090028">
    <property type="protein sequence ID" value="SVC41614.1"/>
    <property type="molecule type" value="Genomic_DNA"/>
</dbReference>